<dbReference type="SUPFAM" id="SSF51197">
    <property type="entry name" value="Clavaminate synthase-like"/>
    <property type="match status" value="1"/>
</dbReference>
<comment type="cofactor">
    <cofactor evidence="1">
        <name>Fe(2+)</name>
        <dbReference type="ChEBI" id="CHEBI:29033"/>
    </cofactor>
</comment>
<evidence type="ECO:0000313" key="7">
    <source>
        <dbReference type="EMBL" id="PAV26739.1"/>
    </source>
</evidence>
<dbReference type="PANTHER" id="PTHR13096:SF8">
    <property type="entry name" value="RIBOSOMAL OXYGENASE 1"/>
    <property type="match status" value="1"/>
</dbReference>
<dbReference type="Proteomes" id="UP000218332">
    <property type="component" value="Unassembled WGS sequence"/>
</dbReference>
<feature type="domain" description="JmjC" evidence="6">
    <location>
        <begin position="96"/>
        <end position="224"/>
    </location>
</feature>
<proteinExistence type="predicted"/>
<protein>
    <submittedName>
        <fullName evidence="7">Transcription factor</fullName>
    </submittedName>
</protein>
<dbReference type="Pfam" id="PF20514">
    <property type="entry name" value="WHD_ROXA"/>
    <property type="match status" value="1"/>
</dbReference>
<dbReference type="EMBL" id="NMPM01000015">
    <property type="protein sequence ID" value="PAV26739.1"/>
    <property type="molecule type" value="Genomic_DNA"/>
</dbReference>
<organism evidence="7 8">
    <name type="scientific">Tamilnaduibacter salinus</name>
    <dbReference type="NCBI Taxonomy" id="1484056"/>
    <lineage>
        <taxon>Bacteria</taxon>
        <taxon>Pseudomonadati</taxon>
        <taxon>Pseudomonadota</taxon>
        <taxon>Gammaproteobacteria</taxon>
        <taxon>Pseudomonadales</taxon>
        <taxon>Marinobacteraceae</taxon>
        <taxon>Tamilnaduibacter</taxon>
    </lineage>
</organism>
<evidence type="ECO:0000256" key="3">
    <source>
        <dbReference type="ARBA" id="ARBA00022964"/>
    </source>
</evidence>
<evidence type="ECO:0000259" key="6">
    <source>
        <dbReference type="PROSITE" id="PS51184"/>
    </source>
</evidence>
<keyword evidence="2" id="KW-0479">Metal-binding</keyword>
<sequence length="385" mass="42792">MRIPGGPDVDTFLSEYWQKKPLVIRGAFPELASPVSPDELAGLACEPTVESRLVLDEKDGKPWQLENGPFDPERFSDLPATGWTLLVQGLDHWVPELAPLLDRFRFIPNWRLDDIMASYAPEGGSVGPHFDQYDVFLLQAEGCREWHFGGHCDEQSPRVAETPLRILKDWQPEETVLLEPGDMLYLPPGIGHHGIARGDCVTLSVGFRAPSHDDILTGFSDFLCEQAGAEQLLRDPDLTAPENPGEIGPEAIDRAASVLEDQLRRRRELALWFGQYTTAPKNDSIVIPPDAPLPEPNALREALDSGQTLRWNEGSRFAWHRLSDEETALFVDGERFILREDARAIAPVLCAGHQPDPAALRAFCDDPALAGLMTNLVNHGSLYLE</sequence>
<evidence type="ECO:0000256" key="5">
    <source>
        <dbReference type="ARBA" id="ARBA00023004"/>
    </source>
</evidence>
<reference evidence="7 8" key="1">
    <citation type="submission" date="2017-07" db="EMBL/GenBank/DDBJ databases">
        <title>Tamlnaduibacter salinus (Mi-7) genome sequencing.</title>
        <authorList>
            <person name="Verma A."/>
            <person name="Krishnamurthi S."/>
        </authorList>
    </citation>
    <scope>NUCLEOTIDE SEQUENCE [LARGE SCALE GENOMIC DNA]</scope>
    <source>
        <strain evidence="7 8">Mi-7</strain>
    </source>
</reference>
<dbReference type="InterPro" id="IPR039994">
    <property type="entry name" value="NO66-like"/>
</dbReference>
<keyword evidence="4" id="KW-0560">Oxidoreductase</keyword>
<dbReference type="PANTHER" id="PTHR13096">
    <property type="entry name" value="MINA53 MYC INDUCED NUCLEAR ANTIGEN"/>
    <property type="match status" value="1"/>
</dbReference>
<comment type="caution">
    <text evidence="7">The sequence shown here is derived from an EMBL/GenBank/DDBJ whole genome shotgun (WGS) entry which is preliminary data.</text>
</comment>
<dbReference type="Gene3D" id="2.60.120.650">
    <property type="entry name" value="Cupin"/>
    <property type="match status" value="1"/>
</dbReference>
<evidence type="ECO:0000256" key="2">
    <source>
        <dbReference type="ARBA" id="ARBA00022723"/>
    </source>
</evidence>
<evidence type="ECO:0000313" key="8">
    <source>
        <dbReference type="Proteomes" id="UP000218332"/>
    </source>
</evidence>
<dbReference type="InterPro" id="IPR003347">
    <property type="entry name" value="JmjC_dom"/>
</dbReference>
<dbReference type="RefSeq" id="WP_095610183.1">
    <property type="nucleotide sequence ID" value="NZ_NMPM01000015.1"/>
</dbReference>
<dbReference type="InterPro" id="IPR046799">
    <property type="entry name" value="ROXA-like_wH"/>
</dbReference>
<dbReference type="GO" id="GO:0046872">
    <property type="term" value="F:metal ion binding"/>
    <property type="evidence" value="ECO:0007669"/>
    <property type="project" value="UniProtKB-KW"/>
</dbReference>
<accession>A0A2A2I4S8</accession>
<name>A0A2A2I4S8_9GAMM</name>
<gene>
    <name evidence="7" type="ORF">CF392_04015</name>
</gene>
<dbReference type="AlphaFoldDB" id="A0A2A2I4S8"/>
<dbReference type="Pfam" id="PF08007">
    <property type="entry name" value="JmjC_2"/>
    <property type="match status" value="1"/>
</dbReference>
<evidence type="ECO:0000256" key="4">
    <source>
        <dbReference type="ARBA" id="ARBA00023002"/>
    </source>
</evidence>
<keyword evidence="3" id="KW-0223">Dioxygenase</keyword>
<keyword evidence="5" id="KW-0408">Iron</keyword>
<dbReference type="PROSITE" id="PS51184">
    <property type="entry name" value="JMJC"/>
    <property type="match status" value="1"/>
</dbReference>
<evidence type="ECO:0000256" key="1">
    <source>
        <dbReference type="ARBA" id="ARBA00001954"/>
    </source>
</evidence>
<keyword evidence="8" id="KW-1185">Reference proteome</keyword>
<dbReference type="GO" id="GO:0016706">
    <property type="term" value="F:2-oxoglutarate-dependent dioxygenase activity"/>
    <property type="evidence" value="ECO:0007669"/>
    <property type="project" value="TreeGrafter"/>
</dbReference>
<dbReference type="SMART" id="SM00558">
    <property type="entry name" value="JmjC"/>
    <property type="match status" value="1"/>
</dbReference>
<dbReference type="Gene3D" id="3.40.366.30">
    <property type="entry name" value="50S ribosomal protein L16 arginine hydroxylase, Chain A, Domain 2"/>
    <property type="match status" value="1"/>
</dbReference>